<evidence type="ECO:0000256" key="2">
    <source>
        <dbReference type="ARBA" id="ARBA00022741"/>
    </source>
</evidence>
<organism evidence="12 13">
    <name type="scientific">Mixia osmundae (strain CBS 9802 / IAM 14324 / JCM 22182 / KY 12970)</name>
    <dbReference type="NCBI Taxonomy" id="764103"/>
    <lineage>
        <taxon>Eukaryota</taxon>
        <taxon>Fungi</taxon>
        <taxon>Dikarya</taxon>
        <taxon>Basidiomycota</taxon>
        <taxon>Pucciniomycotina</taxon>
        <taxon>Mixiomycetes</taxon>
        <taxon>Mixiales</taxon>
        <taxon>Mixiaceae</taxon>
        <taxon>Mixia</taxon>
    </lineage>
</organism>
<dbReference type="GO" id="GO:0005975">
    <property type="term" value="P:carbohydrate metabolic process"/>
    <property type="evidence" value="ECO:0007669"/>
    <property type="project" value="InterPro"/>
</dbReference>
<dbReference type="InterPro" id="IPR049730">
    <property type="entry name" value="SNF2/RAD54-like_C"/>
</dbReference>
<dbReference type="Gene3D" id="1.20.120.850">
    <property type="entry name" value="SWI2/SNF2 ATPases, N-terminal domain"/>
    <property type="match status" value="1"/>
</dbReference>
<feature type="active site" description="Proton donor" evidence="5">
    <location>
        <position position="1528"/>
    </location>
</feature>
<dbReference type="HOGENOM" id="CLU_233740_0_0_1"/>
<feature type="region of interest" description="Disordered" evidence="9">
    <location>
        <begin position="1169"/>
        <end position="1263"/>
    </location>
</feature>
<dbReference type="Pfam" id="PF00176">
    <property type="entry name" value="SNF2-rel_dom"/>
    <property type="match status" value="1"/>
</dbReference>
<dbReference type="PROSITE" id="PS51194">
    <property type="entry name" value="HELICASE_CTER"/>
    <property type="match status" value="1"/>
</dbReference>
<feature type="active site" evidence="5">
    <location>
        <position position="1821"/>
    </location>
</feature>
<evidence type="ECO:0000259" key="10">
    <source>
        <dbReference type="PROSITE" id="PS51192"/>
    </source>
</evidence>
<dbReference type="PRINTS" id="PR00747">
    <property type="entry name" value="GLYHDRLASE47"/>
</dbReference>
<evidence type="ECO:0000256" key="7">
    <source>
        <dbReference type="PIRSR" id="PIRSR601382-3"/>
    </source>
</evidence>
<comment type="similarity">
    <text evidence="1 8">Belongs to the glycosyl hydrolase 47 family.</text>
</comment>
<dbReference type="SUPFAM" id="SSF52540">
    <property type="entry name" value="P-loop containing nucleoside triphosphate hydrolases"/>
    <property type="match status" value="2"/>
</dbReference>
<dbReference type="SMART" id="SM00490">
    <property type="entry name" value="HELICc"/>
    <property type="match status" value="1"/>
</dbReference>
<dbReference type="GO" id="GO:0005524">
    <property type="term" value="F:ATP binding"/>
    <property type="evidence" value="ECO:0007669"/>
    <property type="project" value="InterPro"/>
</dbReference>
<dbReference type="InterPro" id="IPR001650">
    <property type="entry name" value="Helicase_C-like"/>
</dbReference>
<dbReference type="GO" id="GO:0036503">
    <property type="term" value="P:ERAD pathway"/>
    <property type="evidence" value="ECO:0007669"/>
    <property type="project" value="UniProtKB-ARBA"/>
</dbReference>
<dbReference type="SUPFAM" id="SSF48225">
    <property type="entry name" value="Seven-hairpin glycosidases"/>
    <property type="match status" value="1"/>
</dbReference>
<dbReference type="InterPro" id="IPR019191">
    <property type="entry name" value="Essential_protein_Yae1_N"/>
</dbReference>
<feature type="binding site" evidence="6">
    <location>
        <position position="1909"/>
    </location>
    <ligand>
        <name>Ca(2+)</name>
        <dbReference type="ChEBI" id="CHEBI:29108"/>
    </ligand>
</feature>
<evidence type="ECO:0000313" key="13">
    <source>
        <dbReference type="Proteomes" id="UP000009131"/>
    </source>
</evidence>
<evidence type="ECO:0000256" key="1">
    <source>
        <dbReference type="ARBA" id="ARBA00007658"/>
    </source>
</evidence>
<feature type="domain" description="Helicase C-terminal" evidence="11">
    <location>
        <begin position="856"/>
        <end position="1013"/>
    </location>
</feature>
<dbReference type="eggNOG" id="KOG0390">
    <property type="taxonomic scope" value="Eukaryota"/>
</dbReference>
<feature type="compositionally biased region" description="Basic and acidic residues" evidence="9">
    <location>
        <begin position="1192"/>
        <end position="1210"/>
    </location>
</feature>
<evidence type="ECO:0000256" key="4">
    <source>
        <dbReference type="ARBA" id="ARBA00022840"/>
    </source>
</evidence>
<evidence type="ECO:0000256" key="8">
    <source>
        <dbReference type="RuleBase" id="RU361193"/>
    </source>
</evidence>
<dbReference type="Gene3D" id="3.40.50.300">
    <property type="entry name" value="P-loop containing nucleotide triphosphate hydrolases"/>
    <property type="match status" value="1"/>
</dbReference>
<evidence type="ECO:0000256" key="3">
    <source>
        <dbReference type="ARBA" id="ARBA00022801"/>
    </source>
</evidence>
<dbReference type="InterPro" id="IPR027417">
    <property type="entry name" value="P-loop_NTPase"/>
</dbReference>
<keyword evidence="3 8" id="KW-0378">Hydrolase</keyword>
<reference evidence="12 13" key="1">
    <citation type="journal article" date="2011" name="J. Gen. Appl. Microbiol.">
        <title>Draft genome sequencing of the enigmatic basidiomycete Mixia osmundae.</title>
        <authorList>
            <person name="Nishida H."/>
            <person name="Nagatsuka Y."/>
            <person name="Sugiyama J."/>
        </authorList>
    </citation>
    <scope>NUCLEOTIDE SEQUENCE [LARGE SCALE GENOMIC DNA]</scope>
    <source>
        <strain evidence="13">CBS 9802 / IAM 14324 / JCM 22182 / KY 12970</strain>
    </source>
</reference>
<dbReference type="GO" id="GO:0015616">
    <property type="term" value="F:DNA translocase activity"/>
    <property type="evidence" value="ECO:0007669"/>
    <property type="project" value="TreeGrafter"/>
</dbReference>
<keyword evidence="6" id="KW-0479">Metal-binding</keyword>
<evidence type="ECO:0000256" key="6">
    <source>
        <dbReference type="PIRSR" id="PIRSR601382-2"/>
    </source>
</evidence>
<protein>
    <recommendedName>
        <fullName evidence="8">alpha-1,2-Mannosidase</fullName>
        <ecNumber evidence="8">3.2.1.-</ecNumber>
    </recommendedName>
</protein>
<keyword evidence="7" id="KW-1015">Disulfide bond</keyword>
<gene>
    <name evidence="12" type="primary">Mo02341</name>
    <name evidence="12" type="ORF">E5Q_02341</name>
</gene>
<dbReference type="Gene3D" id="1.50.10.10">
    <property type="match status" value="1"/>
</dbReference>
<feature type="region of interest" description="Disordered" evidence="9">
    <location>
        <begin position="1338"/>
        <end position="1370"/>
    </location>
</feature>
<keyword evidence="13" id="KW-1185">Reference proteome</keyword>
<dbReference type="Pfam" id="PF00271">
    <property type="entry name" value="Helicase_C"/>
    <property type="match status" value="1"/>
</dbReference>
<dbReference type="GO" id="GO:0005634">
    <property type="term" value="C:nucleus"/>
    <property type="evidence" value="ECO:0007669"/>
    <property type="project" value="TreeGrafter"/>
</dbReference>
<dbReference type="GO" id="GO:0007131">
    <property type="term" value="P:reciprocal meiotic recombination"/>
    <property type="evidence" value="ECO:0007669"/>
    <property type="project" value="TreeGrafter"/>
</dbReference>
<dbReference type="GO" id="GO:0005509">
    <property type="term" value="F:calcium ion binding"/>
    <property type="evidence" value="ECO:0007669"/>
    <property type="project" value="InterPro"/>
</dbReference>
<name>G7DYM4_MIXOS</name>
<dbReference type="InterPro" id="IPR036026">
    <property type="entry name" value="Seven-hairpin_glycosidases"/>
</dbReference>
<dbReference type="PANTHER" id="PTHR45629">
    <property type="entry name" value="SNF2/RAD54 FAMILY MEMBER"/>
    <property type="match status" value="1"/>
</dbReference>
<evidence type="ECO:0000256" key="5">
    <source>
        <dbReference type="PIRSR" id="PIRSR601382-1"/>
    </source>
</evidence>
<dbReference type="RefSeq" id="XP_014570171.1">
    <property type="nucleotide sequence ID" value="XM_014714685.1"/>
</dbReference>
<dbReference type="GO" id="GO:0004571">
    <property type="term" value="F:mannosyl-oligosaccharide 1,2-alpha-mannosidase activity"/>
    <property type="evidence" value="ECO:0007669"/>
    <property type="project" value="InterPro"/>
</dbReference>
<comment type="cofactor">
    <cofactor evidence="6">
        <name>Ca(2+)</name>
        <dbReference type="ChEBI" id="CHEBI:29108"/>
    </cofactor>
</comment>
<feature type="compositionally biased region" description="Polar residues" evidence="9">
    <location>
        <begin position="1219"/>
        <end position="1229"/>
    </location>
</feature>
<dbReference type="Pfam" id="PF09811">
    <property type="entry name" value="Yae1_N"/>
    <property type="match status" value="1"/>
</dbReference>
<dbReference type="CDD" id="cd18004">
    <property type="entry name" value="DEXHc_RAD54"/>
    <property type="match status" value="1"/>
</dbReference>
<dbReference type="Gene3D" id="3.40.50.10810">
    <property type="entry name" value="Tandem AAA-ATPase domain"/>
    <property type="match status" value="1"/>
</dbReference>
<dbReference type="GO" id="GO:0016020">
    <property type="term" value="C:membrane"/>
    <property type="evidence" value="ECO:0007669"/>
    <property type="project" value="InterPro"/>
</dbReference>
<feature type="compositionally biased region" description="Basic and acidic residues" evidence="9">
    <location>
        <begin position="1237"/>
        <end position="1246"/>
    </location>
</feature>
<dbReference type="Pfam" id="PF01532">
    <property type="entry name" value="Glyco_hydro_47"/>
    <property type="match status" value="1"/>
</dbReference>
<dbReference type="STRING" id="764103.G7DYM4"/>
<dbReference type="EMBL" id="BABT02000062">
    <property type="protein sequence ID" value="GAA95684.1"/>
    <property type="molecule type" value="Genomic_DNA"/>
</dbReference>
<accession>G7DYM4</accession>
<sequence length="2010" mass="221714">MQDVQLNAVEPARASTDDDDIVRQVTHLEDEFYQEGYREGFEHGKLHGVFEGRALGAEKGFEIWEEVGFIAGMAAQWASSLSHPSLNLTADKQTRIKAQIDQILHLVDRMPIQNDSSHLDKPSTFDPATDAMHLVSSEEADQAMQAVQATPESEREDIAALMTSIRSKYRLLCSSLGVRPRLRTAAAAAKLKQQRAAAASFKAPSIRPLPGYASQGTVALPKRQQSVYEIDDDAGALLEFPGSDEENHTAGLPQLSCYKVSSKMGSLNRARSTMIEDDLAQAQTPAKRPKLSEQDPNRPAQTIASQTSAISRSTQPPEKSYYCLWRKPSSKKHKTWEGDGLLIQRGAVLILRDRETGKELSVGSRPVALALSAGDELSVGSKEIEIEGPASGGQSSVVAPHTYVPSTPSMSRPLPKPRPKMPLIPTANASANKAVSELLQGGSVAPTDFFKGSSKSTSRSTFKAHSSLASRYDPKADGAVVLTRPPAELFARNKQTATLVNDVVLDPLLCKHLRPHQKEGIQFMYECVMGFKSEGTGCILADEMGLGKTVQSIGLIWTLLKQTPYATSGSVIGRALIVCPVTLVKNWSREFSKWLGRERIGVFTADAKSNIKSFTKSKTYAVLIIGYERLRTVVEDLEKCSPPIGVIICDEGHRLKSAGAKTTQALRALSAEKRVILTGTPIQNDLSELHTMVDFIIPGALDSYATFKKCFEVPILKSREPHASSEVRGLGQARSDQLASIARSFVLRRTSEVIAQFLPPKQEYVLFVRPTQLQIRLYKKILETPAVRAIFSGKGGNHLVLISALKKLCNSPGLLVKQLDQQHVKDAEDEVTESIAEELPSGLDVNDVHLSGKALALANLLESIKEKTEEKVVLVSNFTQTLNILEAFCKTRRYGYCRLDGATAQKARQGIVETFNRASQKAQFIFLLSSKSGGAGLNLIGASRLVLFDSDWNPSNDLQAMARIHRDGQKRPCHIYRLLATGTLDEKIFQRQIIKQGLAGSLMQGEGSTKTSGKQSGNSKSGTSDAFSLDELKAIFALHTETACHTHDLLGCRCRRGRSRSTTRSTEAEDSDEEQNEEVTFISAGEIRPSDQKKHLAALKDWTHIDCQDTDGGDFDDPVLSEVIAANATKSKGAITFAFTRFSTDKTMAELEGQAGCADDRILTTAKWHTTSPKRAREADDGCHVEQAAPTDDGHDYEPSKWHAQAKLDADQLPGDPEAQTQRTTSYHENITPWLRHAQDRLRFGRPDGPWGPPPPGGRPLDGPNPLDGYRMSPTTDEQVQAGVPVDAPIHTDVPERRPDAPVTNRPTVLAMRVEGPSNPEHLLLRYTPLPKRPLVTAADDPWPDRPEIASTWLSSKRPRRDPDPPVWPKEYPNMTAPLALSAQIPFSSLKKPTFESSPPLAQRHDLPRVQYDFEADIKAGSGETPARKEERLQRRDWTKRAIIHAWEGYKAAAWEHDEVRPVTGAPNDNFNGWGASLVDALDLMIMIGEDREYNLCRAHVAAIDFTMTTGAKSAYGGGDGRTIPVFETNIRYLGGLIAAYDITGDQLMLDRARELADWFMGCFNNAESLPLGRCVFGRDYHGAPGGDHGVAEMGSMSMEFARISQLTGDSTYFDVVQRIIDFVEKKIPATATGRLGSLLPTHLNAAYPQSLRGTYTWGGEADSYYEYLIKTHQLLGGATEQYARVYADAVDSAYVHLIRNVTAVPGEEFLTVGKAGWRDVELKVDHLACFAGGMLSLGARLLGRPRDHDAGRRFTKTCAFTYTGFKSGVGSESLTFYNHNDTDRFQTLTDAYTGEKYLQQKGHFVPGVRYKQGTYLGRPEVIESVFYQWRITGDPFWQDEAWRMFTAWVNVSITDHGFASVGDVNIDDPATSLRDSQESFVLAETLKYYYLIFCETDFMSLDDWVFTTEAHAFRLGTQKPTYTWAGPDDEVMRKYTNPHLNQVEQQWPRRNGWGTFLQRQARATAAKVNSARDAIARKLGNLQSAPDPDNGPVNRMGPRPVGLGGSRVL</sequence>
<dbReference type="InterPro" id="IPR050496">
    <property type="entry name" value="SNF2_RAD54_helicase_repair"/>
</dbReference>
<feature type="region of interest" description="Disordered" evidence="9">
    <location>
        <begin position="1001"/>
        <end position="1023"/>
    </location>
</feature>
<feature type="active site" description="Proton donor" evidence="5">
    <location>
        <position position="1773"/>
    </location>
</feature>
<dbReference type="InterPro" id="IPR001382">
    <property type="entry name" value="Glyco_hydro_47"/>
</dbReference>
<dbReference type="eggNOG" id="KOG4595">
    <property type="taxonomic scope" value="Eukaryota"/>
</dbReference>
<dbReference type="eggNOG" id="KOG2204">
    <property type="taxonomic scope" value="Eukaryota"/>
</dbReference>
<dbReference type="InterPro" id="IPR038718">
    <property type="entry name" value="SNF2-like_sf"/>
</dbReference>
<evidence type="ECO:0000313" key="12">
    <source>
        <dbReference type="EMBL" id="GAA95684.1"/>
    </source>
</evidence>
<keyword evidence="2" id="KW-0547">Nucleotide-binding</keyword>
<feature type="compositionally biased region" description="Polar residues" evidence="9">
    <location>
        <begin position="299"/>
        <end position="315"/>
    </location>
</feature>
<dbReference type="FunFam" id="3.40.50.10810:FF:000020">
    <property type="entry name" value="DNA repair and recombination protein RAD54B"/>
    <property type="match status" value="1"/>
</dbReference>
<proteinExistence type="inferred from homology"/>
<dbReference type="InterPro" id="IPR000330">
    <property type="entry name" value="SNF2_N"/>
</dbReference>
<dbReference type="InterPro" id="IPR014001">
    <property type="entry name" value="Helicase_ATP-bd"/>
</dbReference>
<feature type="disulfide bond" evidence="7">
    <location>
        <begin position="1730"/>
        <end position="1759"/>
    </location>
</feature>
<feature type="region of interest" description="Disordered" evidence="9">
    <location>
        <begin position="281"/>
        <end position="315"/>
    </location>
</feature>
<dbReference type="SMART" id="SM00487">
    <property type="entry name" value="DEXDc"/>
    <property type="match status" value="1"/>
</dbReference>
<feature type="compositionally biased region" description="Polar residues" evidence="9">
    <location>
        <begin position="1006"/>
        <end position="1023"/>
    </location>
</feature>
<dbReference type="GO" id="GO:0000724">
    <property type="term" value="P:double-strand break repair via homologous recombination"/>
    <property type="evidence" value="ECO:0007669"/>
    <property type="project" value="TreeGrafter"/>
</dbReference>
<keyword evidence="4" id="KW-0067">ATP-binding</keyword>
<feature type="compositionally biased region" description="Basic and acidic residues" evidence="9">
    <location>
        <begin position="1175"/>
        <end position="1184"/>
    </location>
</feature>
<feature type="region of interest" description="Disordered" evidence="9">
    <location>
        <begin position="1981"/>
        <end position="2010"/>
    </location>
</feature>
<evidence type="ECO:0000256" key="9">
    <source>
        <dbReference type="SAM" id="MobiDB-lite"/>
    </source>
</evidence>
<dbReference type="CDD" id="cd18793">
    <property type="entry name" value="SF2_C_SNF"/>
    <property type="match status" value="1"/>
</dbReference>
<dbReference type="EC" id="3.2.1.-" evidence="8"/>
<dbReference type="Proteomes" id="UP000009131">
    <property type="component" value="Unassembled WGS sequence"/>
</dbReference>
<feature type="domain" description="Helicase ATP-binding" evidence="10">
    <location>
        <begin position="529"/>
        <end position="699"/>
    </location>
</feature>
<dbReference type="PROSITE" id="PS51192">
    <property type="entry name" value="HELICASE_ATP_BIND_1"/>
    <property type="match status" value="1"/>
</dbReference>
<reference evidence="12 13" key="2">
    <citation type="journal article" date="2012" name="Open Biol.">
        <title>Characteristics of nucleosomes and linker DNA regions on the genome of the basidiomycete Mixia osmundae revealed by mono- and dinucleosome mapping.</title>
        <authorList>
            <person name="Nishida H."/>
            <person name="Kondo S."/>
            <person name="Matsumoto T."/>
            <person name="Suzuki Y."/>
            <person name="Yoshikawa H."/>
            <person name="Taylor T.D."/>
            <person name="Sugiyama J."/>
        </authorList>
    </citation>
    <scope>NUCLEOTIDE SEQUENCE [LARGE SCALE GENOMIC DNA]</scope>
    <source>
        <strain evidence="13">CBS 9802 / IAM 14324 / JCM 22182 / KY 12970</strain>
    </source>
</reference>
<dbReference type="OrthoDB" id="8118055at2759"/>
<feature type="active site" evidence="5">
    <location>
        <position position="1663"/>
    </location>
</feature>
<keyword evidence="6" id="KW-0106">Calcium</keyword>
<dbReference type="InParanoid" id="G7DYM4"/>
<dbReference type="InterPro" id="IPR012341">
    <property type="entry name" value="6hp_glycosidase-like_sf"/>
</dbReference>
<evidence type="ECO:0000259" key="11">
    <source>
        <dbReference type="PROSITE" id="PS51194"/>
    </source>
</evidence>
<comment type="caution">
    <text evidence="12">The sequence shown here is derived from an EMBL/GenBank/DDBJ whole genome shotgun (WGS) entry which is preliminary data.</text>
</comment>
<keyword evidence="8" id="KW-0326">Glycosidase</keyword>
<dbReference type="PANTHER" id="PTHR45629:SF7">
    <property type="entry name" value="DNA EXCISION REPAIR PROTEIN ERCC-6-RELATED"/>
    <property type="match status" value="1"/>
</dbReference>